<evidence type="ECO:0000256" key="2">
    <source>
        <dbReference type="SAM" id="SignalP"/>
    </source>
</evidence>
<organism evidence="3">
    <name type="scientific">Coccolithus braarudii</name>
    <dbReference type="NCBI Taxonomy" id="221442"/>
    <lineage>
        <taxon>Eukaryota</taxon>
        <taxon>Haptista</taxon>
        <taxon>Haptophyta</taxon>
        <taxon>Prymnesiophyceae</taxon>
        <taxon>Coccolithales</taxon>
        <taxon>Coccolithaceae</taxon>
        <taxon>Coccolithus</taxon>
    </lineage>
</organism>
<evidence type="ECO:0000313" key="4">
    <source>
        <dbReference type="EMBL" id="CAD8599847.1"/>
    </source>
</evidence>
<evidence type="ECO:0000256" key="1">
    <source>
        <dbReference type="SAM" id="Phobius"/>
    </source>
</evidence>
<dbReference type="EMBL" id="HBEY01006480">
    <property type="protein sequence ID" value="CAD8599847.1"/>
    <property type="molecule type" value="Transcribed_RNA"/>
</dbReference>
<reference evidence="3" key="1">
    <citation type="submission" date="2021-01" db="EMBL/GenBank/DDBJ databases">
        <authorList>
            <person name="Corre E."/>
            <person name="Pelletier E."/>
            <person name="Niang G."/>
            <person name="Scheremetjew M."/>
            <person name="Finn R."/>
            <person name="Kale V."/>
            <person name="Holt S."/>
            <person name="Cochrane G."/>
            <person name="Meng A."/>
            <person name="Brown T."/>
            <person name="Cohen L."/>
        </authorList>
    </citation>
    <scope>NUCLEOTIDE SEQUENCE</scope>
    <source>
        <strain evidence="3">PLY182g</strain>
    </source>
</reference>
<name>A0A6T7CXN5_9EUKA</name>
<proteinExistence type="predicted"/>
<feature type="signal peptide" evidence="2">
    <location>
        <begin position="1"/>
        <end position="24"/>
    </location>
</feature>
<keyword evidence="1" id="KW-1133">Transmembrane helix</keyword>
<keyword evidence="1" id="KW-0812">Transmembrane</keyword>
<dbReference type="EMBL" id="HBEY01006479">
    <property type="protein sequence ID" value="CAD8599846.1"/>
    <property type="molecule type" value="Transcribed_RNA"/>
</dbReference>
<keyword evidence="1" id="KW-0472">Membrane</keyword>
<evidence type="ECO:0000313" key="3">
    <source>
        <dbReference type="EMBL" id="CAD8599846.1"/>
    </source>
</evidence>
<protein>
    <submittedName>
        <fullName evidence="3">Uncharacterized protein</fullName>
    </submittedName>
</protein>
<sequence length="255" mass="27138">MRSRRDVPCMLAALLALLCELGSGAAVLEIKQAYDVGAKVAGTLREASKAPREAFHSKMARLLSFKAAPMMAEKPLPREEGQPPEDPSGAAHRSGYRPVQVLMQLAAVLCLAGSLSLGAYVLGYGQPKGSHASLAIDEAPGESLLLEAHLEYPVGKVTTLEVDLKSVETLEALRHALFSAASRAKARQRPSLAELEAMHVQAVDDKGGVEDVDASFDFQALRGREGSTFLVGLKQVATPCQCANSMVLDDESTEL</sequence>
<gene>
    <name evidence="3" type="ORF">CPEL01642_LOCUS3176</name>
    <name evidence="4" type="ORF">CPEL01642_LOCUS3177</name>
</gene>
<dbReference type="AlphaFoldDB" id="A0A6T7CXN5"/>
<feature type="transmembrane region" description="Helical" evidence="1">
    <location>
        <begin position="101"/>
        <end position="122"/>
    </location>
</feature>
<keyword evidence="2" id="KW-0732">Signal</keyword>
<accession>A0A6T7CXN5</accession>
<feature type="chain" id="PRO_5036191688" evidence="2">
    <location>
        <begin position="25"/>
        <end position="255"/>
    </location>
</feature>